<dbReference type="InterPro" id="IPR001296">
    <property type="entry name" value="Glyco_trans_1"/>
</dbReference>
<evidence type="ECO:0000313" key="3">
    <source>
        <dbReference type="EMBL" id="QLJ19323.1"/>
    </source>
</evidence>
<dbReference type="GO" id="GO:0016757">
    <property type="term" value="F:glycosyltransferase activity"/>
    <property type="evidence" value="ECO:0007669"/>
    <property type="project" value="InterPro"/>
</dbReference>
<proteinExistence type="predicted"/>
<accession>A0A7D6AE92</accession>
<reference evidence="3" key="1">
    <citation type="submission" date="2020-07" db="EMBL/GenBank/DDBJ databases">
        <title>Hypervirulent multi-drug resistant Proteus mirabilis strain with mosaic plasmid.</title>
        <authorList>
            <person name="Shelenkov A."/>
            <person name="Mikhaylova Y.V."/>
            <person name="Yanushevich Y.G."/>
            <person name="Petrova L."/>
            <person name="Fomina V."/>
            <person name="Zamyatin M."/>
            <person name="Shagin D."/>
        </authorList>
    </citation>
    <scope>NUCLEOTIDE SEQUENCE</scope>
    <source>
        <strain evidence="3">CriePir89</strain>
    </source>
</reference>
<feature type="domain" description="Glycosyl transferase family 1" evidence="1">
    <location>
        <begin position="193"/>
        <end position="352"/>
    </location>
</feature>
<dbReference type="PANTHER" id="PTHR12526:SF623">
    <property type="entry name" value="WABG"/>
    <property type="match status" value="1"/>
</dbReference>
<evidence type="ECO:0000259" key="2">
    <source>
        <dbReference type="Pfam" id="PF13439"/>
    </source>
</evidence>
<organism evidence="3">
    <name type="scientific">Proteus mirabilis</name>
    <dbReference type="NCBI Taxonomy" id="584"/>
    <lineage>
        <taxon>Bacteria</taxon>
        <taxon>Pseudomonadati</taxon>
        <taxon>Pseudomonadota</taxon>
        <taxon>Gammaproteobacteria</taxon>
        <taxon>Enterobacterales</taxon>
        <taxon>Morganellaceae</taxon>
        <taxon>Proteus</taxon>
    </lineage>
</organism>
<name>A0A7D6AE92_PROMI</name>
<gene>
    <name evidence="3" type="ORF">HZ283_00155</name>
</gene>
<dbReference type="RefSeq" id="WP_063073837.1">
    <property type="nucleotide sequence ID" value="NZ_ABFCQN020000036.1"/>
</dbReference>
<dbReference type="PANTHER" id="PTHR12526">
    <property type="entry name" value="GLYCOSYLTRANSFERASE"/>
    <property type="match status" value="1"/>
</dbReference>
<dbReference type="CDD" id="cd03801">
    <property type="entry name" value="GT4_PimA-like"/>
    <property type="match status" value="1"/>
</dbReference>
<dbReference type="SUPFAM" id="SSF53756">
    <property type="entry name" value="UDP-Glycosyltransferase/glycogen phosphorylase"/>
    <property type="match status" value="1"/>
</dbReference>
<dbReference type="Pfam" id="PF13439">
    <property type="entry name" value="Glyco_transf_4"/>
    <property type="match status" value="1"/>
</dbReference>
<dbReference type="EMBL" id="CP059056">
    <property type="protein sequence ID" value="QLJ19323.1"/>
    <property type="molecule type" value="Genomic_DNA"/>
</dbReference>
<dbReference type="GO" id="GO:1901135">
    <property type="term" value="P:carbohydrate derivative metabolic process"/>
    <property type="evidence" value="ECO:0007669"/>
    <property type="project" value="UniProtKB-ARBA"/>
</dbReference>
<sequence>MNTFRLAIVRQKYRPDGGAERFVSRALEALDNQSVELNVITRSWIGAVQPQWHIHIVNPFKWGRISREKGFAQATRHCWQQEKFDLVQSHERIAGCDIYRAGDGVHRRWLLQRSRVLSPLRSKLLLNSCYHRYVINAEKEMYQSPELKRVICNSEMVKREVMEDFGVESERISVIYNAIDHQRFFPATALYRQQLRQQYHIPVEGKCFIYVGSGFERKGLRAAIEAISHTNAYLLVIGQDKEYKKYQQLAHRLNCHQRILFLGVQKDTLPFYQMADGLLLPTLYDPFPNVILEAMACGLPVITSDTCGGAEFIEQGLNGFVTDALDIPAMIGAIESIPADNLGNKMSKAARNKILPYTPENLSQQLIELYQKVLSL</sequence>
<feature type="domain" description="Glycosyltransferase subfamily 4-like N-terminal" evidence="2">
    <location>
        <begin position="17"/>
        <end position="183"/>
    </location>
</feature>
<dbReference type="AlphaFoldDB" id="A0A7D6AE92"/>
<dbReference type="Gene3D" id="3.40.50.2000">
    <property type="entry name" value="Glycogen Phosphorylase B"/>
    <property type="match status" value="2"/>
</dbReference>
<protein>
    <submittedName>
        <fullName evidence="3">Glycosyltransferase family 4 protein</fullName>
    </submittedName>
</protein>
<dbReference type="InterPro" id="IPR028098">
    <property type="entry name" value="Glyco_trans_4-like_N"/>
</dbReference>
<keyword evidence="3" id="KW-0808">Transferase</keyword>
<dbReference type="Pfam" id="PF00534">
    <property type="entry name" value="Glycos_transf_1"/>
    <property type="match status" value="1"/>
</dbReference>
<evidence type="ECO:0000259" key="1">
    <source>
        <dbReference type="Pfam" id="PF00534"/>
    </source>
</evidence>